<evidence type="ECO:0000313" key="2">
    <source>
        <dbReference type="EMBL" id="KFB41191.1"/>
    </source>
</evidence>
<feature type="compositionally biased region" description="Basic and acidic residues" evidence="1">
    <location>
        <begin position="14"/>
        <end position="31"/>
    </location>
</feature>
<evidence type="ECO:0000313" key="4">
    <source>
        <dbReference type="Proteomes" id="UP000030765"/>
    </source>
</evidence>
<sequence>MGNGEAGNRRSIKRSIDRGPVEIHTQTRDPEEGGLPSPTRLMNVSRRISDVLLLHLVPIPPGGGNQIENFSHFYPKSKLRHRVGLEKGGVLKGTVGRMFGFGITAVVVFVDVVCRRRRCLSPNQNLPETSFLTSGFGQIKSLDSWLRMRLRQNEQAGKQRPFGVQYLPRPDLCRHMA</sequence>
<organism evidence="2">
    <name type="scientific">Anopheles sinensis</name>
    <name type="common">Mosquito</name>
    <dbReference type="NCBI Taxonomy" id="74873"/>
    <lineage>
        <taxon>Eukaryota</taxon>
        <taxon>Metazoa</taxon>
        <taxon>Ecdysozoa</taxon>
        <taxon>Arthropoda</taxon>
        <taxon>Hexapoda</taxon>
        <taxon>Insecta</taxon>
        <taxon>Pterygota</taxon>
        <taxon>Neoptera</taxon>
        <taxon>Endopterygota</taxon>
        <taxon>Diptera</taxon>
        <taxon>Nematocera</taxon>
        <taxon>Culicoidea</taxon>
        <taxon>Culicidae</taxon>
        <taxon>Anophelinae</taxon>
        <taxon>Anopheles</taxon>
    </lineage>
</organism>
<accession>A0A084VT97</accession>
<dbReference type="EMBL" id="KE525074">
    <property type="protein sequence ID" value="KFB41191.1"/>
    <property type="molecule type" value="Genomic_DNA"/>
</dbReference>
<dbReference type="EnsemblMetazoa" id="ASIC008754-RA">
    <property type="protein sequence ID" value="ASIC008754-PA"/>
    <property type="gene ID" value="ASIC008754"/>
</dbReference>
<name>A0A084VT97_ANOSI</name>
<reference evidence="2 4" key="1">
    <citation type="journal article" date="2014" name="BMC Genomics">
        <title>Genome sequence of Anopheles sinensis provides insight into genetics basis of mosquito competence for malaria parasites.</title>
        <authorList>
            <person name="Zhou D."/>
            <person name="Zhang D."/>
            <person name="Ding G."/>
            <person name="Shi L."/>
            <person name="Hou Q."/>
            <person name="Ye Y."/>
            <person name="Xu Y."/>
            <person name="Zhou H."/>
            <person name="Xiong C."/>
            <person name="Li S."/>
            <person name="Yu J."/>
            <person name="Hong S."/>
            <person name="Yu X."/>
            <person name="Zou P."/>
            <person name="Chen C."/>
            <person name="Chang X."/>
            <person name="Wang W."/>
            <person name="Lv Y."/>
            <person name="Sun Y."/>
            <person name="Ma L."/>
            <person name="Shen B."/>
            <person name="Zhu C."/>
        </authorList>
    </citation>
    <scope>NUCLEOTIDE SEQUENCE [LARGE SCALE GENOMIC DNA]</scope>
</reference>
<evidence type="ECO:0000313" key="3">
    <source>
        <dbReference type="EnsemblMetazoa" id="ASIC008754-PA"/>
    </source>
</evidence>
<dbReference type="VEuPathDB" id="VectorBase:ASIC008754"/>
<keyword evidence="4" id="KW-1185">Reference proteome</keyword>
<gene>
    <name evidence="2" type="ORF">ZHAS_00008754</name>
</gene>
<dbReference type="AlphaFoldDB" id="A0A084VT97"/>
<dbReference type="EMBL" id="ATLV01016283">
    <property type="status" value="NOT_ANNOTATED_CDS"/>
    <property type="molecule type" value="Genomic_DNA"/>
</dbReference>
<evidence type="ECO:0000256" key="1">
    <source>
        <dbReference type="SAM" id="MobiDB-lite"/>
    </source>
</evidence>
<reference evidence="3" key="2">
    <citation type="submission" date="2020-05" db="UniProtKB">
        <authorList>
            <consortium name="EnsemblMetazoa"/>
        </authorList>
    </citation>
    <scope>IDENTIFICATION</scope>
</reference>
<protein>
    <submittedName>
        <fullName evidence="2 3">Uncharacterized protein</fullName>
    </submittedName>
</protein>
<dbReference type="Proteomes" id="UP000030765">
    <property type="component" value="Unassembled WGS sequence"/>
</dbReference>
<proteinExistence type="predicted"/>
<feature type="region of interest" description="Disordered" evidence="1">
    <location>
        <begin position="1"/>
        <end position="39"/>
    </location>
</feature>